<dbReference type="Proteomes" id="UP000027931">
    <property type="component" value="Unassembled WGS sequence"/>
</dbReference>
<comment type="pathway">
    <text evidence="3 12 14">Amino-acid biosynthesis; L-histidine biosynthesis; L-histidine from 5-phospho-alpha-D-ribose 1-diphosphate: step 4/9.</text>
</comment>
<dbReference type="SUPFAM" id="SSF51366">
    <property type="entry name" value="Ribulose-phoshate binding barrel"/>
    <property type="match status" value="1"/>
</dbReference>
<keyword evidence="10 12" id="KW-0413">Isomerase</keyword>
<comment type="subcellular location">
    <subcellularLocation>
        <location evidence="2 12 14">Cytoplasm</location>
    </subcellularLocation>
</comment>
<protein>
    <recommendedName>
        <fullName evidence="6 12">1-(5-phosphoribosyl)-5-[(5-phosphoribosylamino)methylideneamino] imidazole-4-carboxamide isomerase</fullName>
        <ecNumber evidence="5 12">5.3.1.16</ecNumber>
    </recommendedName>
    <alternativeName>
        <fullName evidence="11 12">Phosphoribosylformimino-5-aminoimidazole carboxamide ribotide isomerase</fullName>
    </alternativeName>
</protein>
<dbReference type="InterPro" id="IPR006062">
    <property type="entry name" value="His_biosynth"/>
</dbReference>
<dbReference type="FunFam" id="3.20.20.70:FF:000009">
    <property type="entry name" value="1-(5-phosphoribosyl)-5-[(5-phosphoribosylamino)methylideneamino] imidazole-4-carboxamide isomerase"/>
    <property type="match status" value="1"/>
</dbReference>
<comment type="catalytic activity">
    <reaction evidence="1 12 14">
        <text>1-(5-phospho-beta-D-ribosyl)-5-[(5-phospho-beta-D-ribosylamino)methylideneamino]imidazole-4-carboxamide = 5-[(5-phospho-1-deoxy-D-ribulos-1-ylimino)methylamino]-1-(5-phospho-beta-D-ribosyl)imidazole-4-carboxamide</text>
        <dbReference type="Rhea" id="RHEA:15469"/>
        <dbReference type="ChEBI" id="CHEBI:58435"/>
        <dbReference type="ChEBI" id="CHEBI:58525"/>
        <dbReference type="EC" id="5.3.1.16"/>
    </reaction>
</comment>
<evidence type="ECO:0000256" key="15">
    <source>
        <dbReference type="SAM" id="MobiDB-lite"/>
    </source>
</evidence>
<keyword evidence="9 12" id="KW-0368">Histidine biosynthesis</keyword>
<evidence type="ECO:0000256" key="3">
    <source>
        <dbReference type="ARBA" id="ARBA00005133"/>
    </source>
</evidence>
<evidence type="ECO:0000256" key="1">
    <source>
        <dbReference type="ARBA" id="ARBA00000901"/>
    </source>
</evidence>
<evidence type="ECO:0000256" key="9">
    <source>
        <dbReference type="ARBA" id="ARBA00023102"/>
    </source>
</evidence>
<dbReference type="PANTHER" id="PTHR43090:SF2">
    <property type="entry name" value="1-(5-PHOSPHORIBOSYL)-5-[(5-PHOSPHORIBOSYLAMINO)METHYLIDENEAMINO] IMIDAZOLE-4-CARBOXAMIDE ISOMERASE"/>
    <property type="match status" value="1"/>
</dbReference>
<dbReference type="AlphaFoldDB" id="A0A074LGI2"/>
<name>A0A074LGI2_9BACL</name>
<proteinExistence type="inferred from homology"/>
<dbReference type="GO" id="GO:0000105">
    <property type="term" value="P:L-histidine biosynthetic process"/>
    <property type="evidence" value="ECO:0007669"/>
    <property type="project" value="UniProtKB-UniRule"/>
</dbReference>
<feature type="active site" description="Proton donor" evidence="12">
    <location>
        <position position="132"/>
    </location>
</feature>
<dbReference type="InterPro" id="IPR011060">
    <property type="entry name" value="RibuloseP-bd_barrel"/>
</dbReference>
<gene>
    <name evidence="12" type="primary">hisA</name>
    <name evidence="16" type="ORF">EL26_21145</name>
</gene>
<evidence type="ECO:0000256" key="10">
    <source>
        <dbReference type="ARBA" id="ARBA00023235"/>
    </source>
</evidence>
<comment type="similarity">
    <text evidence="4 12 13">Belongs to the HisA/HisF family.</text>
</comment>
<dbReference type="NCBIfam" id="TIGR00007">
    <property type="entry name" value="1-(5-phosphoribosyl)-5-[(5-phosphoribosylamino)methylideneamino]imidazole-4-carboxamide isomerase"/>
    <property type="match status" value="1"/>
</dbReference>
<dbReference type="OrthoDB" id="9807749at2"/>
<dbReference type="InterPro" id="IPR006063">
    <property type="entry name" value="HisA_bact_arch"/>
</dbReference>
<comment type="caution">
    <text evidence="16">The sequence shown here is derived from an EMBL/GenBank/DDBJ whole genome shotgun (WGS) entry which is preliminary data.</text>
</comment>
<dbReference type="Gene3D" id="3.20.20.70">
    <property type="entry name" value="Aldolase class I"/>
    <property type="match status" value="1"/>
</dbReference>
<dbReference type="GO" id="GO:0003949">
    <property type="term" value="F:1-(5-phosphoribosyl)-5-[(5-phosphoribosylamino)methylideneamino]imidazole-4-carboxamide isomerase activity"/>
    <property type="evidence" value="ECO:0007669"/>
    <property type="project" value="UniProtKB-UniRule"/>
</dbReference>
<dbReference type="InterPro" id="IPR023016">
    <property type="entry name" value="HisA/PriA"/>
</dbReference>
<dbReference type="STRING" id="1157490.EL26_21145"/>
<feature type="region of interest" description="Disordered" evidence="15">
    <location>
        <begin position="256"/>
        <end position="279"/>
    </location>
</feature>
<evidence type="ECO:0000256" key="2">
    <source>
        <dbReference type="ARBA" id="ARBA00004496"/>
    </source>
</evidence>
<keyword evidence="7 12" id="KW-0963">Cytoplasm</keyword>
<evidence type="ECO:0000256" key="5">
    <source>
        <dbReference type="ARBA" id="ARBA00012550"/>
    </source>
</evidence>
<evidence type="ECO:0000313" key="16">
    <source>
        <dbReference type="EMBL" id="KEO81346.1"/>
    </source>
</evidence>
<dbReference type="RefSeq" id="WP_081857359.1">
    <property type="nucleotide sequence ID" value="NZ_JMIR01000039.1"/>
</dbReference>
<evidence type="ECO:0000256" key="7">
    <source>
        <dbReference type="ARBA" id="ARBA00022490"/>
    </source>
</evidence>
<sequence>MSEFLLYPAIDLRNGQAVRLFKGDYDQMTVYDSDPASVAVRFKEAGAKFLHVVDLDGAKEGSQQNRPVIEAIVKATRLPVQVGGGIRNGETLEALFSLGVARAILGTAAVNEPEFVRAALKEYGEKIAIGIDAKDGMVAVNGWLETSAITAIDLGRELKGAGATRVIFTDISRDGTLTGPNIPAIVEMAEKTGLGVIASGGIKETNDLLELAKFRGKGVIGSIIGKAIYNGNIELRDAIREVYAALGTSNAIQDGNEALGLPPQETQGSAASVSTEGRA</sequence>
<evidence type="ECO:0000256" key="11">
    <source>
        <dbReference type="ARBA" id="ARBA00030547"/>
    </source>
</evidence>
<dbReference type="EMBL" id="JMIR01000039">
    <property type="protein sequence ID" value="KEO81346.1"/>
    <property type="molecule type" value="Genomic_DNA"/>
</dbReference>
<evidence type="ECO:0000256" key="13">
    <source>
        <dbReference type="RuleBase" id="RU003657"/>
    </source>
</evidence>
<keyword evidence="8 12" id="KW-0028">Amino-acid biosynthesis</keyword>
<feature type="active site" description="Proton acceptor" evidence="12">
    <location>
        <position position="11"/>
    </location>
</feature>
<keyword evidence="17" id="KW-1185">Reference proteome</keyword>
<dbReference type="InterPro" id="IPR013785">
    <property type="entry name" value="Aldolase_TIM"/>
</dbReference>
<evidence type="ECO:0000256" key="8">
    <source>
        <dbReference type="ARBA" id="ARBA00022605"/>
    </source>
</evidence>
<organism evidence="16 17">
    <name type="scientific">Tumebacillus flagellatus</name>
    <dbReference type="NCBI Taxonomy" id="1157490"/>
    <lineage>
        <taxon>Bacteria</taxon>
        <taxon>Bacillati</taxon>
        <taxon>Bacillota</taxon>
        <taxon>Bacilli</taxon>
        <taxon>Bacillales</taxon>
        <taxon>Alicyclobacillaceae</taxon>
        <taxon>Tumebacillus</taxon>
    </lineage>
</organism>
<dbReference type="Pfam" id="PF00977">
    <property type="entry name" value="His_biosynth"/>
    <property type="match status" value="1"/>
</dbReference>
<evidence type="ECO:0000256" key="14">
    <source>
        <dbReference type="RuleBase" id="RU003658"/>
    </source>
</evidence>
<dbReference type="GO" id="GO:0005737">
    <property type="term" value="C:cytoplasm"/>
    <property type="evidence" value="ECO:0007669"/>
    <property type="project" value="UniProtKB-SubCell"/>
</dbReference>
<evidence type="ECO:0000313" key="17">
    <source>
        <dbReference type="Proteomes" id="UP000027931"/>
    </source>
</evidence>
<accession>A0A074LGI2</accession>
<dbReference type="eggNOG" id="COG0106">
    <property type="taxonomic scope" value="Bacteria"/>
</dbReference>
<dbReference type="InterPro" id="IPR044524">
    <property type="entry name" value="Isoase_HisA-like"/>
</dbReference>
<dbReference type="UniPathway" id="UPA00031">
    <property type="reaction ID" value="UER00009"/>
</dbReference>
<dbReference type="EC" id="5.3.1.16" evidence="5 12"/>
<evidence type="ECO:0000256" key="12">
    <source>
        <dbReference type="HAMAP-Rule" id="MF_01014"/>
    </source>
</evidence>
<dbReference type="GO" id="GO:0000162">
    <property type="term" value="P:L-tryptophan biosynthetic process"/>
    <property type="evidence" value="ECO:0007669"/>
    <property type="project" value="TreeGrafter"/>
</dbReference>
<feature type="compositionally biased region" description="Polar residues" evidence="15">
    <location>
        <begin position="264"/>
        <end position="279"/>
    </location>
</feature>
<dbReference type="PANTHER" id="PTHR43090">
    <property type="entry name" value="1-(5-PHOSPHORIBOSYL)-5-[(5-PHOSPHORIBOSYLAMINO)METHYLIDENEAMINO] IMIDAZOLE-4-CARBOXAMIDE ISOMERASE"/>
    <property type="match status" value="1"/>
</dbReference>
<reference evidence="16 17" key="1">
    <citation type="journal article" date="2013" name="Int. J. Syst. Evol. Microbiol.">
        <title>Tumebacillus flagellatus sp. nov., an alpha-amylase/pullulanase-producing bacterium isolated from cassava wastewater.</title>
        <authorList>
            <person name="Wang Q."/>
            <person name="Xie N."/>
            <person name="Qin Y."/>
            <person name="Shen N."/>
            <person name="Zhu J."/>
            <person name="Mi H."/>
            <person name="Huang R."/>
        </authorList>
    </citation>
    <scope>NUCLEOTIDE SEQUENCE [LARGE SCALE GENOMIC DNA]</scope>
    <source>
        <strain evidence="16 17">GST4</strain>
    </source>
</reference>
<dbReference type="HAMAP" id="MF_01014">
    <property type="entry name" value="HisA"/>
    <property type="match status" value="1"/>
</dbReference>
<dbReference type="CDD" id="cd04732">
    <property type="entry name" value="HisA"/>
    <property type="match status" value="1"/>
</dbReference>
<evidence type="ECO:0000256" key="4">
    <source>
        <dbReference type="ARBA" id="ARBA00009667"/>
    </source>
</evidence>
<evidence type="ECO:0000256" key="6">
    <source>
        <dbReference type="ARBA" id="ARBA00018464"/>
    </source>
</evidence>